<dbReference type="EMBL" id="FQTV01000006">
    <property type="protein sequence ID" value="SHF25852.1"/>
    <property type="molecule type" value="Genomic_DNA"/>
</dbReference>
<keyword evidence="2" id="KW-1185">Reference proteome</keyword>
<gene>
    <name evidence="1" type="ORF">SAMN05444405_106164</name>
</gene>
<proteinExistence type="predicted"/>
<dbReference type="InterPro" id="IPR026444">
    <property type="entry name" value="Secre_tail"/>
</dbReference>
<name>A0A1M5A7N5_9BACE</name>
<accession>A0A1M5A7N5</accession>
<evidence type="ECO:0000313" key="1">
    <source>
        <dbReference type="EMBL" id="SHF25852.1"/>
    </source>
</evidence>
<sequence>MKKSAAFINISFSLDMNMTNMKYNINNMYSYYRNLGNHINCKPAMICMDTVHLVNEGMRKDSIIINEIKPNATLFQGHDVKVYPRSEDNSLLIEITGMSKNIKATVYLFSLEGTLLQMNNVSQTKTIIDVPSMPNGRYLMNIQIGKDILTWKITKQ</sequence>
<reference evidence="1 2" key="1">
    <citation type="submission" date="2016-11" db="EMBL/GenBank/DDBJ databases">
        <authorList>
            <person name="Jaros S."/>
            <person name="Januszkiewicz K."/>
            <person name="Wedrychowicz H."/>
        </authorList>
    </citation>
    <scope>NUCLEOTIDE SEQUENCE [LARGE SCALE GENOMIC DNA]</scope>
    <source>
        <strain evidence="1 2">DSM 26991</strain>
    </source>
</reference>
<dbReference type="AlphaFoldDB" id="A0A1M5A7N5"/>
<evidence type="ECO:0000313" key="2">
    <source>
        <dbReference type="Proteomes" id="UP000184509"/>
    </source>
</evidence>
<protein>
    <submittedName>
        <fullName evidence="1">Por secretion system C-terminal sorting domain-containing protein</fullName>
    </submittedName>
</protein>
<dbReference type="RefSeq" id="WP_175550494.1">
    <property type="nucleotide sequence ID" value="NZ_FQTV01000006.1"/>
</dbReference>
<organism evidence="1 2">
    <name type="scientific">Bacteroides luti</name>
    <dbReference type="NCBI Taxonomy" id="1297750"/>
    <lineage>
        <taxon>Bacteria</taxon>
        <taxon>Pseudomonadati</taxon>
        <taxon>Bacteroidota</taxon>
        <taxon>Bacteroidia</taxon>
        <taxon>Bacteroidales</taxon>
        <taxon>Bacteroidaceae</taxon>
        <taxon>Bacteroides</taxon>
    </lineage>
</organism>
<dbReference type="STRING" id="1297750.SAMN05444405_106164"/>
<dbReference type="NCBIfam" id="TIGR04183">
    <property type="entry name" value="Por_Secre_tail"/>
    <property type="match status" value="1"/>
</dbReference>
<dbReference type="Proteomes" id="UP000184509">
    <property type="component" value="Unassembled WGS sequence"/>
</dbReference>